<dbReference type="Proteomes" id="UP001056426">
    <property type="component" value="Chromosome"/>
</dbReference>
<name>A0A9J6ZTF9_9BACT</name>
<evidence type="ECO:0000313" key="2">
    <source>
        <dbReference type="Proteomes" id="UP001056426"/>
    </source>
</evidence>
<dbReference type="KEGG" id="alkq:M9189_05820"/>
<dbReference type="AlphaFoldDB" id="A0A9J6ZTF9"/>
<keyword evidence="2" id="KW-1185">Reference proteome</keyword>
<evidence type="ECO:0000313" key="1">
    <source>
        <dbReference type="EMBL" id="URW80867.1"/>
    </source>
</evidence>
<dbReference type="RefSeq" id="WP_250725351.1">
    <property type="nucleotide sequence ID" value="NZ_CP098400.1"/>
</dbReference>
<sequence length="237" mass="26505">MSSNSLIKTIMLLLPLSFFVEGCGLIDKKAAYSGICSGTITYRITYPASVDANPMSFLFPSEMKTAFEGTRQKSEFINKLNLYKLEFIFGNNPDSTFALLKLLEKRMVVPASGDAFVLPFMAFSPDRLSFINDSVKSIAGFDCKKAVYFTGRNDVQELSIWYTDQLGVEEPNRNTPFSEIPGIMLEFDVLYQGMQLHLEAISVVSEAHPRKIFDVPANYEVSSITEIQALIDSVISR</sequence>
<proteinExistence type="predicted"/>
<dbReference type="EMBL" id="CP098400">
    <property type="protein sequence ID" value="URW80867.1"/>
    <property type="molecule type" value="Genomic_DNA"/>
</dbReference>
<reference evidence="1" key="1">
    <citation type="submission" date="2022-05" db="EMBL/GenBank/DDBJ databases">
        <authorList>
            <person name="Sun X."/>
        </authorList>
    </citation>
    <scope>NUCLEOTIDE SEQUENCE</scope>
    <source>
        <strain evidence="1">Ai-910</strain>
    </source>
</reference>
<protein>
    <submittedName>
        <fullName evidence="1">Uncharacterized protein</fullName>
    </submittedName>
</protein>
<accession>A0A9J6ZTF9</accession>
<gene>
    <name evidence="1" type="ORF">M9189_05820</name>
</gene>
<reference evidence="1" key="2">
    <citation type="submission" date="2022-06" db="EMBL/GenBank/DDBJ databases">
        <title>Xiashengella guii gen. nov. sp. nov., a bacterium isolated form anaerobic digestion tank.</title>
        <authorList>
            <person name="Huang H."/>
        </authorList>
    </citation>
    <scope>NUCLEOTIDE SEQUENCE</scope>
    <source>
        <strain evidence="1">Ai-910</strain>
    </source>
</reference>
<organism evidence="1 2">
    <name type="scientific">Xiashengella succiniciproducens</name>
    <dbReference type="NCBI Taxonomy" id="2949635"/>
    <lineage>
        <taxon>Bacteria</taxon>
        <taxon>Pseudomonadati</taxon>
        <taxon>Bacteroidota</taxon>
        <taxon>Bacteroidia</taxon>
        <taxon>Marinilabiliales</taxon>
        <taxon>Marinilabiliaceae</taxon>
        <taxon>Xiashengella</taxon>
    </lineage>
</organism>